<organism evidence="3 4">
    <name type="scientific">Diaporthe australafricana</name>
    <dbReference type="NCBI Taxonomy" id="127596"/>
    <lineage>
        <taxon>Eukaryota</taxon>
        <taxon>Fungi</taxon>
        <taxon>Dikarya</taxon>
        <taxon>Ascomycota</taxon>
        <taxon>Pezizomycotina</taxon>
        <taxon>Sordariomycetes</taxon>
        <taxon>Sordariomycetidae</taxon>
        <taxon>Diaporthales</taxon>
        <taxon>Diaporthaceae</taxon>
        <taxon>Diaporthe</taxon>
    </lineage>
</organism>
<gene>
    <name evidence="3" type="ORF">Daus18300_008038</name>
</gene>
<comment type="caution">
    <text evidence="3">The sequence shown here is derived from an EMBL/GenBank/DDBJ whole genome shotgun (WGS) entry which is preliminary data.</text>
</comment>
<sequence>MANTDLYRLTASQVAAGVRSGSFTVEEYAQSLLSRIKERDDAVKAWAYLDPDQVLNQARQLDKIPPEARGPLHGVSVGVKDVIYTKDMPTQHNSPIYKNTPAGGVDAGSITILRNAGALILGKTATTEFAATTEGPATRNPHNRERTPGGSSSGSGAAVADLQAAVSLGTQTGGSIIRPGSFNGVYAFKPTWNAVTREGQKVFSLILDTFGVYARSVEDLELLADVFELRDDVPPFLETKGQFVVEGAKLAFMKTVVWDTQVEPGTEAAMAKAVELLRAHGAEVDEIEFPEDLKELPKWHTVIFRTDGRTAFLPDYLASKDQMHEQLHEHVENKYKHTHAEQLEAFDHMAAARPKADALLSKYDAVLTPSVPGEAPVGLESTGSPIFQLIWTALHVPIINVPGFQGENGLPIGISLVAPRYHDRKLLAASRSIGKIFEEEGGWKSEL</sequence>
<dbReference type="SUPFAM" id="SSF75304">
    <property type="entry name" value="Amidase signature (AS) enzymes"/>
    <property type="match status" value="1"/>
</dbReference>
<evidence type="ECO:0000259" key="2">
    <source>
        <dbReference type="Pfam" id="PF01425"/>
    </source>
</evidence>
<protein>
    <recommendedName>
        <fullName evidence="2">Amidase domain-containing protein</fullName>
    </recommendedName>
</protein>
<dbReference type="InterPro" id="IPR036928">
    <property type="entry name" value="AS_sf"/>
</dbReference>
<evidence type="ECO:0000256" key="1">
    <source>
        <dbReference type="SAM" id="MobiDB-lite"/>
    </source>
</evidence>
<keyword evidence="4" id="KW-1185">Reference proteome</keyword>
<reference evidence="3 4" key="1">
    <citation type="journal article" date="2024" name="IMA Fungus">
        <title>IMA Genome - F19 : A genome assembly and annotation guide to empower mycologists, including annotated draft genome sequences of Ceratocystis pirilliformis, Diaporthe australafricana, Fusarium ophioides, Paecilomyces lecythidis, and Sporothrix stenoceras.</title>
        <authorList>
            <person name="Aylward J."/>
            <person name="Wilson A.M."/>
            <person name="Visagie C.M."/>
            <person name="Spraker J."/>
            <person name="Barnes I."/>
            <person name="Buitendag C."/>
            <person name="Ceriani C."/>
            <person name="Del Mar Angel L."/>
            <person name="du Plessis D."/>
            <person name="Fuchs T."/>
            <person name="Gasser K."/>
            <person name="Kramer D."/>
            <person name="Li W."/>
            <person name="Munsamy K."/>
            <person name="Piso A."/>
            <person name="Price J.L."/>
            <person name="Sonnekus B."/>
            <person name="Thomas C."/>
            <person name="van der Nest A."/>
            <person name="van Dijk A."/>
            <person name="van Heerden A."/>
            <person name="van Vuuren N."/>
            <person name="Yilmaz N."/>
            <person name="Duong T.A."/>
            <person name="van der Merwe N.A."/>
            <person name="Wingfield M.J."/>
            <person name="Wingfield B.D."/>
        </authorList>
    </citation>
    <scope>NUCLEOTIDE SEQUENCE [LARGE SCALE GENOMIC DNA]</scope>
    <source>
        <strain evidence="3 4">CMW 18300</strain>
    </source>
</reference>
<accession>A0ABR3WJQ6</accession>
<evidence type="ECO:0000313" key="4">
    <source>
        <dbReference type="Proteomes" id="UP001583177"/>
    </source>
</evidence>
<feature type="domain" description="Amidase" evidence="2">
    <location>
        <begin position="30"/>
        <end position="427"/>
    </location>
</feature>
<dbReference type="InterPro" id="IPR000120">
    <property type="entry name" value="Amidase"/>
</dbReference>
<proteinExistence type="predicted"/>
<dbReference type="PANTHER" id="PTHR11895:SF151">
    <property type="entry name" value="GLUTAMYL-TRNA(GLN) AMIDOTRANSFERASE SUBUNIT A"/>
    <property type="match status" value="1"/>
</dbReference>
<dbReference type="Pfam" id="PF01425">
    <property type="entry name" value="Amidase"/>
    <property type="match status" value="1"/>
</dbReference>
<dbReference type="PANTHER" id="PTHR11895">
    <property type="entry name" value="TRANSAMIDASE"/>
    <property type="match status" value="1"/>
</dbReference>
<name>A0ABR3WJQ6_9PEZI</name>
<dbReference type="InterPro" id="IPR023631">
    <property type="entry name" value="Amidase_dom"/>
</dbReference>
<dbReference type="Gene3D" id="3.90.1300.10">
    <property type="entry name" value="Amidase signature (AS) domain"/>
    <property type="match status" value="1"/>
</dbReference>
<dbReference type="Proteomes" id="UP001583177">
    <property type="component" value="Unassembled WGS sequence"/>
</dbReference>
<dbReference type="EMBL" id="JAWRVE010000073">
    <property type="protein sequence ID" value="KAL1863889.1"/>
    <property type="molecule type" value="Genomic_DNA"/>
</dbReference>
<evidence type="ECO:0000313" key="3">
    <source>
        <dbReference type="EMBL" id="KAL1863889.1"/>
    </source>
</evidence>
<feature type="region of interest" description="Disordered" evidence="1">
    <location>
        <begin position="130"/>
        <end position="156"/>
    </location>
</feature>